<evidence type="ECO:0000256" key="2">
    <source>
        <dbReference type="SAM" id="SignalP"/>
    </source>
</evidence>
<sequence>MQKILRLLGILAVSLFIALDTAQGAASLVLTNGKILTIDSAHPRAEALAIEGNRIVAVGSSAEIAKYVEKGVTRVIDLQGKLVVPGFNDAHAHLFSVGSALGKVDLVGITSYDQMREKVAERVKISGSGEWIIGRGWDQSLVPGKVWPTKEIIDPVSPGNPVQLNRADSHSMLVNSYVLKQSGITKDTPDPEGGEIVRDPRTGEPTGVLKENAMGLVKHRGSYDRKKGAEDSRNDLELALEMARRVGVTSVTHIGSGAETLQDFARKGKLTARIYYCPPLPDNPETLQTYKELANSFESTPLIRFGFLKAFIDGTLGSGTAALFEPYKDNPASTGTLVQPYEKLESDVIRADKEGFQVGVHAIGTRGNRLVLEACEAALRANGRRDSRHRVEHAQILVKEDLPRFKELGVIASMQPSHCITDKRFAEDRLGHERCRYAYAWRSVLDAGGKIAFGTDAPIETINPMDGLYAAVTRKDRAGEPGEGWIPEEKLTMEDAIELYTLGPAYASFEENLKGSLEPGKLADLVVLSTDLLEAPESEIQATQVLYTIFNGKVVYEKKP</sequence>
<dbReference type="Gene3D" id="3.20.20.140">
    <property type="entry name" value="Metal-dependent hydrolases"/>
    <property type="match status" value="1"/>
</dbReference>
<feature type="region of interest" description="Disordered" evidence="1">
    <location>
        <begin position="183"/>
        <end position="205"/>
    </location>
</feature>
<feature type="domain" description="Amidohydrolase 3" evidence="3">
    <location>
        <begin position="74"/>
        <end position="556"/>
    </location>
</feature>
<gene>
    <name evidence="4" type="ORF">A3F83_15220</name>
</gene>
<reference evidence="4 5" key="1">
    <citation type="journal article" date="2016" name="Nat. Commun.">
        <title>Thousands of microbial genomes shed light on interconnected biogeochemical processes in an aquifer system.</title>
        <authorList>
            <person name="Anantharaman K."/>
            <person name="Brown C.T."/>
            <person name="Hug L.A."/>
            <person name="Sharon I."/>
            <person name="Castelle C.J."/>
            <person name="Probst A.J."/>
            <person name="Thomas B.C."/>
            <person name="Singh A."/>
            <person name="Wilkins M.J."/>
            <person name="Karaoz U."/>
            <person name="Brodie E.L."/>
            <person name="Williams K.H."/>
            <person name="Hubbard S.S."/>
            <person name="Banfield J.F."/>
        </authorList>
    </citation>
    <scope>NUCLEOTIDE SEQUENCE [LARGE SCALE GENOMIC DNA]</scope>
</reference>
<dbReference type="SUPFAM" id="SSF51338">
    <property type="entry name" value="Composite domain of metallo-dependent hydrolases"/>
    <property type="match status" value="1"/>
</dbReference>
<feature type="chain" id="PRO_5009522571" description="Amidohydrolase 3 domain-containing protein" evidence="2">
    <location>
        <begin position="26"/>
        <end position="560"/>
    </location>
</feature>
<dbReference type="InterPro" id="IPR032466">
    <property type="entry name" value="Metal_Hydrolase"/>
</dbReference>
<feature type="signal peptide" evidence="2">
    <location>
        <begin position="1"/>
        <end position="25"/>
    </location>
</feature>
<dbReference type="STRING" id="1817867.A3F83_15220"/>
<dbReference type="EMBL" id="MFIX01000196">
    <property type="protein sequence ID" value="OGG02109.1"/>
    <property type="molecule type" value="Genomic_DNA"/>
</dbReference>
<evidence type="ECO:0000256" key="1">
    <source>
        <dbReference type="SAM" id="MobiDB-lite"/>
    </source>
</evidence>
<dbReference type="InterPro" id="IPR013108">
    <property type="entry name" value="Amidohydro_3"/>
</dbReference>
<dbReference type="AlphaFoldDB" id="A0A1F5YPJ4"/>
<comment type="caution">
    <text evidence="4">The sequence shown here is derived from an EMBL/GenBank/DDBJ whole genome shotgun (WGS) entry which is preliminary data.</text>
</comment>
<organism evidence="4 5">
    <name type="scientific">Candidatus Glassbacteria bacterium RIFCSPLOWO2_12_FULL_58_11</name>
    <dbReference type="NCBI Taxonomy" id="1817867"/>
    <lineage>
        <taxon>Bacteria</taxon>
        <taxon>Candidatus Glassiibacteriota</taxon>
    </lineage>
</organism>
<proteinExistence type="predicted"/>
<dbReference type="CDD" id="cd01300">
    <property type="entry name" value="YtcJ_like"/>
    <property type="match status" value="1"/>
</dbReference>
<dbReference type="GO" id="GO:0016810">
    <property type="term" value="F:hydrolase activity, acting on carbon-nitrogen (but not peptide) bonds"/>
    <property type="evidence" value="ECO:0007669"/>
    <property type="project" value="InterPro"/>
</dbReference>
<evidence type="ECO:0000259" key="3">
    <source>
        <dbReference type="Pfam" id="PF07969"/>
    </source>
</evidence>
<dbReference type="Proteomes" id="UP000179129">
    <property type="component" value="Unassembled WGS sequence"/>
</dbReference>
<accession>A0A1F5YPJ4</accession>
<dbReference type="Pfam" id="PF07969">
    <property type="entry name" value="Amidohydro_3"/>
    <property type="match status" value="1"/>
</dbReference>
<evidence type="ECO:0000313" key="4">
    <source>
        <dbReference type="EMBL" id="OGG02109.1"/>
    </source>
</evidence>
<dbReference type="SUPFAM" id="SSF51556">
    <property type="entry name" value="Metallo-dependent hydrolases"/>
    <property type="match status" value="1"/>
</dbReference>
<dbReference type="PANTHER" id="PTHR22642">
    <property type="entry name" value="IMIDAZOLONEPROPIONASE"/>
    <property type="match status" value="1"/>
</dbReference>
<dbReference type="Gene3D" id="2.30.40.10">
    <property type="entry name" value="Urease, subunit C, domain 1"/>
    <property type="match status" value="1"/>
</dbReference>
<evidence type="ECO:0000313" key="5">
    <source>
        <dbReference type="Proteomes" id="UP000179129"/>
    </source>
</evidence>
<protein>
    <recommendedName>
        <fullName evidence="3">Amidohydrolase 3 domain-containing protein</fullName>
    </recommendedName>
</protein>
<dbReference type="PANTHER" id="PTHR22642:SF2">
    <property type="entry name" value="PROTEIN LONG AFTER FAR-RED 3"/>
    <property type="match status" value="1"/>
</dbReference>
<dbReference type="InterPro" id="IPR033932">
    <property type="entry name" value="YtcJ-like"/>
</dbReference>
<keyword evidence="2" id="KW-0732">Signal</keyword>
<name>A0A1F5YPJ4_9BACT</name>
<dbReference type="InterPro" id="IPR011059">
    <property type="entry name" value="Metal-dep_hydrolase_composite"/>
</dbReference>
<dbReference type="Gene3D" id="3.10.310.70">
    <property type="match status" value="1"/>
</dbReference>